<feature type="compositionally biased region" description="Polar residues" evidence="1">
    <location>
        <begin position="1"/>
        <end position="26"/>
    </location>
</feature>
<feature type="region of interest" description="Disordered" evidence="1">
    <location>
        <begin position="1"/>
        <end position="29"/>
    </location>
</feature>
<evidence type="ECO:0000256" key="1">
    <source>
        <dbReference type="SAM" id="MobiDB-lite"/>
    </source>
</evidence>
<comment type="caution">
    <text evidence="2">The sequence shown here is derived from an EMBL/GenBank/DDBJ whole genome shotgun (WGS) entry which is preliminary data.</text>
</comment>
<dbReference type="AlphaFoldDB" id="A0AAN8DNN2"/>
<evidence type="ECO:0000313" key="2">
    <source>
        <dbReference type="EMBL" id="KAK5921343.1"/>
    </source>
</evidence>
<gene>
    <name evidence="2" type="ORF">CgunFtcFv8_025058</name>
</gene>
<sequence length="76" mass="8305">MLSHLKQSVSTRGPENRQMSFSSQPADTCGSCCCPPCRELGRRFWSQTAAACPLTGSELSTFAHPSTILSLHFVKM</sequence>
<reference evidence="2 3" key="1">
    <citation type="journal article" date="2023" name="Mol. Biol. Evol.">
        <title>Genomics of Secondarily Temperate Adaptation in the Only Non-Antarctic Icefish.</title>
        <authorList>
            <person name="Rivera-Colon A.G."/>
            <person name="Rayamajhi N."/>
            <person name="Minhas B.F."/>
            <person name="Madrigal G."/>
            <person name="Bilyk K.T."/>
            <person name="Yoon V."/>
            <person name="Hune M."/>
            <person name="Gregory S."/>
            <person name="Cheng C.H.C."/>
            <person name="Catchen J.M."/>
        </authorList>
    </citation>
    <scope>NUCLEOTIDE SEQUENCE [LARGE SCALE GENOMIC DNA]</scope>
    <source>
        <tissue evidence="2">White muscle</tissue>
    </source>
</reference>
<name>A0AAN8DNN2_CHAGU</name>
<keyword evidence="3" id="KW-1185">Reference proteome</keyword>
<accession>A0AAN8DNN2</accession>
<protein>
    <submittedName>
        <fullName evidence="2">Uncharacterized protein</fullName>
    </submittedName>
</protein>
<organism evidence="2 3">
    <name type="scientific">Champsocephalus gunnari</name>
    <name type="common">Mackerel icefish</name>
    <dbReference type="NCBI Taxonomy" id="52237"/>
    <lineage>
        <taxon>Eukaryota</taxon>
        <taxon>Metazoa</taxon>
        <taxon>Chordata</taxon>
        <taxon>Craniata</taxon>
        <taxon>Vertebrata</taxon>
        <taxon>Euteleostomi</taxon>
        <taxon>Actinopterygii</taxon>
        <taxon>Neopterygii</taxon>
        <taxon>Teleostei</taxon>
        <taxon>Neoteleostei</taxon>
        <taxon>Acanthomorphata</taxon>
        <taxon>Eupercaria</taxon>
        <taxon>Perciformes</taxon>
        <taxon>Notothenioidei</taxon>
        <taxon>Channichthyidae</taxon>
        <taxon>Champsocephalus</taxon>
    </lineage>
</organism>
<dbReference type="EMBL" id="JAURVH010001523">
    <property type="protein sequence ID" value="KAK5921343.1"/>
    <property type="molecule type" value="Genomic_DNA"/>
</dbReference>
<dbReference type="Proteomes" id="UP001331515">
    <property type="component" value="Unassembled WGS sequence"/>
</dbReference>
<proteinExistence type="predicted"/>
<evidence type="ECO:0000313" key="3">
    <source>
        <dbReference type="Proteomes" id="UP001331515"/>
    </source>
</evidence>